<dbReference type="PANTHER" id="PTHR48081:SF8">
    <property type="entry name" value="ALPHA_BETA HYDROLASE FOLD-3 DOMAIN-CONTAINING PROTEIN-RELATED"/>
    <property type="match status" value="1"/>
</dbReference>
<dbReference type="AlphaFoldDB" id="A0A9P3HAJ9"/>
<feature type="compositionally biased region" description="Polar residues" evidence="4">
    <location>
        <begin position="1"/>
        <end position="18"/>
    </location>
</feature>
<feature type="domain" description="Alpha/beta hydrolase fold-3" evidence="5">
    <location>
        <begin position="452"/>
        <end position="522"/>
    </location>
</feature>
<reference evidence="6" key="2">
    <citation type="journal article" date="2022" name="Microbiol. Resour. Announc.">
        <title>Whole-Genome Sequence of Entomortierella parvispora E1425, a Mucoromycotan Fungus Associated with Burkholderiaceae-Related Endosymbiotic Bacteria.</title>
        <authorList>
            <person name="Herlambang A."/>
            <person name="Guo Y."/>
            <person name="Takashima Y."/>
            <person name="Narisawa K."/>
            <person name="Ohta H."/>
            <person name="Nishizawa T."/>
        </authorList>
    </citation>
    <scope>NUCLEOTIDE SEQUENCE</scope>
    <source>
        <strain evidence="6">E1425</strain>
    </source>
</reference>
<dbReference type="GO" id="GO:0016787">
    <property type="term" value="F:hydrolase activity"/>
    <property type="evidence" value="ECO:0007669"/>
    <property type="project" value="UniProtKB-KW"/>
</dbReference>
<proteinExistence type="inferred from homology"/>
<sequence length="680" mass="76010">MTPRSLQSLYTRSGTSSIDRTKDLQAPSQEDNAPLTPPLHHSRFPPPSIFQRAHLKGILYQPRDVVFFIRLASAVAWAMLRLHCIELPYLILTRFKYSTAQHPAAWPWFASVFFTAVRVCATKIHTLGQLRFFGRVIETALPLQLIFVKKIKVSGKVQFKVNLDILLRPERATLAELRANLKKQGYSDDPMNPSPEYLASMHPSASHKNGSPAPLANLPEEVGTVDADGTYKIRGEWIEALVDPKKPDPRPRSKTVILYFHGGAHVFCSPRTHTHLLAQIAREIGPGTRVFSVDYRMAPESPFPAAIHDAFAAYLYLTEPDHAALILDEDSAPQELAVDPRDIVVAGDSAGGNLAAAFMHYMATYVQPSTEPHFILPHATVLLSPWTDVTSSVPSAKSEDWYCYCPGPIGTSPLNKEEYFGMKTQNFGSNYVIGDPRLVLNSRNALGGDRRWEWYSSLVQHPLVSPAHSAPGSLQGLTNTLVQTATHDRLLDDGRLYAHRIGIENPAQLVRIETYKDMVHVHQLMTLLFKSSRVAISNIARFIERSIYLRDQQLLENDTGSLDQEGRTPTAMRSSSLLHKVSTRDSSTRLDLNQKKMMKRLKKTGLQGVEEEQSATQNGQGSYIPAFLRAGMITNKSMQDGVEWVMVEQNGLEYPGDEGWPIGVLIRSWPSPNVKHEKEE</sequence>
<keyword evidence="7" id="KW-1185">Reference proteome</keyword>
<dbReference type="Pfam" id="PF07859">
    <property type="entry name" value="Abhydrolase_3"/>
    <property type="match status" value="2"/>
</dbReference>
<evidence type="ECO:0000259" key="5">
    <source>
        <dbReference type="Pfam" id="PF07859"/>
    </source>
</evidence>
<dbReference type="OrthoDB" id="408631at2759"/>
<dbReference type="PROSITE" id="PS01174">
    <property type="entry name" value="LIPASE_GDXG_SER"/>
    <property type="match status" value="1"/>
</dbReference>
<dbReference type="PANTHER" id="PTHR48081">
    <property type="entry name" value="AB HYDROLASE SUPERFAMILY PROTEIN C4A8.06C"/>
    <property type="match status" value="1"/>
</dbReference>
<comment type="caution">
    <text evidence="6">The sequence shown here is derived from an EMBL/GenBank/DDBJ whole genome shotgun (WGS) entry which is preliminary data.</text>
</comment>
<evidence type="ECO:0000256" key="3">
    <source>
        <dbReference type="PROSITE-ProRule" id="PRU10038"/>
    </source>
</evidence>
<accession>A0A9P3HAJ9</accession>
<evidence type="ECO:0000313" key="7">
    <source>
        <dbReference type="Proteomes" id="UP000827284"/>
    </source>
</evidence>
<feature type="domain" description="Alpha/beta hydrolase fold-3" evidence="5">
    <location>
        <begin position="257"/>
        <end position="396"/>
    </location>
</feature>
<evidence type="ECO:0000256" key="2">
    <source>
        <dbReference type="ARBA" id="ARBA00022801"/>
    </source>
</evidence>
<reference evidence="6" key="1">
    <citation type="submission" date="2021-11" db="EMBL/GenBank/DDBJ databases">
        <authorList>
            <person name="Herlambang A."/>
            <person name="Guo Y."/>
            <person name="Takashima Y."/>
            <person name="Nishizawa T."/>
        </authorList>
    </citation>
    <scope>NUCLEOTIDE SEQUENCE</scope>
    <source>
        <strain evidence="6">E1425</strain>
    </source>
</reference>
<dbReference type="SUPFAM" id="SSF53474">
    <property type="entry name" value="alpha/beta-Hydrolases"/>
    <property type="match status" value="1"/>
</dbReference>
<feature type="region of interest" description="Disordered" evidence="4">
    <location>
        <begin position="559"/>
        <end position="585"/>
    </location>
</feature>
<keyword evidence="2" id="KW-0378">Hydrolase</keyword>
<evidence type="ECO:0000256" key="1">
    <source>
        <dbReference type="ARBA" id="ARBA00010515"/>
    </source>
</evidence>
<comment type="similarity">
    <text evidence="1">Belongs to the 'GDXG' lipolytic enzyme family.</text>
</comment>
<gene>
    <name evidence="6" type="ORF">EMPS_05353</name>
</gene>
<dbReference type="InterPro" id="IPR029058">
    <property type="entry name" value="AB_hydrolase_fold"/>
</dbReference>
<feature type="region of interest" description="Disordered" evidence="4">
    <location>
        <begin position="1"/>
        <end position="38"/>
    </location>
</feature>
<dbReference type="InterPro" id="IPR033140">
    <property type="entry name" value="Lipase_GDXG_put_SER_AS"/>
</dbReference>
<dbReference type="EMBL" id="BQFW01000007">
    <property type="protein sequence ID" value="GJJ72995.1"/>
    <property type="molecule type" value="Genomic_DNA"/>
</dbReference>
<dbReference type="Gene3D" id="3.40.50.1820">
    <property type="entry name" value="alpha/beta hydrolase"/>
    <property type="match status" value="1"/>
</dbReference>
<evidence type="ECO:0000256" key="4">
    <source>
        <dbReference type="SAM" id="MobiDB-lite"/>
    </source>
</evidence>
<evidence type="ECO:0000313" key="6">
    <source>
        <dbReference type="EMBL" id="GJJ72995.1"/>
    </source>
</evidence>
<dbReference type="Proteomes" id="UP000827284">
    <property type="component" value="Unassembled WGS sequence"/>
</dbReference>
<feature type="region of interest" description="Disordered" evidence="4">
    <location>
        <begin position="185"/>
        <end position="215"/>
    </location>
</feature>
<dbReference type="InterPro" id="IPR050300">
    <property type="entry name" value="GDXG_lipolytic_enzyme"/>
</dbReference>
<dbReference type="InterPro" id="IPR013094">
    <property type="entry name" value="AB_hydrolase_3"/>
</dbReference>
<name>A0A9P3HAJ9_9FUNG</name>
<feature type="active site" evidence="3">
    <location>
        <position position="349"/>
    </location>
</feature>
<organism evidence="6 7">
    <name type="scientific">Entomortierella parvispora</name>
    <dbReference type="NCBI Taxonomy" id="205924"/>
    <lineage>
        <taxon>Eukaryota</taxon>
        <taxon>Fungi</taxon>
        <taxon>Fungi incertae sedis</taxon>
        <taxon>Mucoromycota</taxon>
        <taxon>Mortierellomycotina</taxon>
        <taxon>Mortierellomycetes</taxon>
        <taxon>Mortierellales</taxon>
        <taxon>Mortierellaceae</taxon>
        <taxon>Entomortierella</taxon>
    </lineage>
</organism>
<protein>
    <recommendedName>
        <fullName evidence="5">Alpha/beta hydrolase fold-3 domain-containing protein</fullName>
    </recommendedName>
</protein>